<proteinExistence type="predicted"/>
<dbReference type="Gene3D" id="1.25.40.10">
    <property type="entry name" value="Tetratricopeptide repeat domain"/>
    <property type="match status" value="3"/>
</dbReference>
<dbReference type="RefSeq" id="WP_146246554.1">
    <property type="nucleotide sequence ID" value="NZ_BONA01000071.1"/>
</dbReference>
<organism evidence="1 2">
    <name type="scientific">Actinoplanes xinjiangensis</name>
    <dbReference type="NCBI Taxonomy" id="512350"/>
    <lineage>
        <taxon>Bacteria</taxon>
        <taxon>Bacillati</taxon>
        <taxon>Actinomycetota</taxon>
        <taxon>Actinomycetes</taxon>
        <taxon>Micromonosporales</taxon>
        <taxon>Micromonosporaceae</taxon>
        <taxon>Actinoplanes</taxon>
    </lineage>
</organism>
<gene>
    <name evidence="1" type="ORF">BC793_119159</name>
</gene>
<dbReference type="InterPro" id="IPR011990">
    <property type="entry name" value="TPR-like_helical_dom_sf"/>
</dbReference>
<reference evidence="1 2" key="1">
    <citation type="submission" date="2018-05" db="EMBL/GenBank/DDBJ databases">
        <title>Genomic Encyclopedia of Archaeal and Bacterial Type Strains, Phase II (KMG-II): from individual species to whole genera.</title>
        <authorList>
            <person name="Goeker M."/>
        </authorList>
    </citation>
    <scope>NUCLEOTIDE SEQUENCE [LARGE SCALE GENOMIC DNA]</scope>
    <source>
        <strain evidence="1 2">DSM 45184</strain>
    </source>
</reference>
<protein>
    <submittedName>
        <fullName evidence="1">Tetratricopeptide repeat protein</fullName>
    </submittedName>
</protein>
<accession>A0A316F6C0</accession>
<evidence type="ECO:0000313" key="1">
    <source>
        <dbReference type="EMBL" id="PWK40551.1"/>
    </source>
</evidence>
<name>A0A316F6C0_9ACTN</name>
<dbReference type="EMBL" id="QGGR01000019">
    <property type="protein sequence ID" value="PWK40551.1"/>
    <property type="molecule type" value="Genomic_DNA"/>
</dbReference>
<dbReference type="OrthoDB" id="3386570at2"/>
<comment type="caution">
    <text evidence="1">The sequence shown here is derived from an EMBL/GenBank/DDBJ whole genome shotgun (WGS) entry which is preliminary data.</text>
</comment>
<dbReference type="PANTHER" id="PTHR19959">
    <property type="entry name" value="KINESIN LIGHT CHAIN"/>
    <property type="match status" value="1"/>
</dbReference>
<sequence>MSKADRLIAAITRRIHAYEAGDRGAILAPEMMADAWELLQCSATAPGRYPPQVLLVLAWFRWHRAAQSPPDEREVDLQEAITLFALLPDDDPRAFPEPVRRFLHERRNPAPGDGAEWLDRAVRTADPAVLEQAISRLTAEVAELPQGPARAMPLANLGTALRLRFDRTGDAPHLEAAVQAGRDAVRLIPHDHAGRPFALAMLGESLGLRFKHLGRRPDIDEAIEFARDAVAAAGAGRDRDMSMNVLAKQLRARSERDGLDADLDEALALLRTMAESVTADPHHQAVALSNLGGVLYSRYGLRGDRADLDEAIAVGRRTVEIITDDEPQRARHLSNLANGLSRRFEAFGEPADIDEAIVLSREAVAATDPAQPDRATRLSDLAAMLSVRFDHRKSRADLDESIALSRAALHTGGLERPDRGRQLMHLSIALSKRYHFGDSRGDLDEAIGIGREAAQTLSLDGPQLSHLRANLGTSLISRFTATGNSADIDEAIAVARAAVDGTPAGHPSRATWMSSLARLWQHRFDRYGEAADLEAAVEAARAAVAGTAADAPWRPIYLSALAGVLSARFELAGDAGDLDEAERAARESIAGPRVNPKPQAGVLLGSAAVVLGIRFRHDGDPVCLDEAIMLGRRAVRAGDPADAGRVEHLNNLGILLKQRWTALQRDTDRDEALDSWREAAGLGSARSDIRLVAALSRAHLTAATSGPADAAGAYADAVALLPLAAWRGMARGDREYALGSQRSLRAADAAACSTAAGHLGPAVELVDQARNIGWGQLLDIRTDLSAFQHAAPELAARLDACRIALDEPAAAMTPVPDGATMGTAGLDGAG</sequence>
<keyword evidence="2" id="KW-1185">Reference proteome</keyword>
<dbReference type="Pfam" id="PF13374">
    <property type="entry name" value="TPR_10"/>
    <property type="match status" value="1"/>
</dbReference>
<evidence type="ECO:0000313" key="2">
    <source>
        <dbReference type="Proteomes" id="UP000245697"/>
    </source>
</evidence>
<dbReference type="PANTHER" id="PTHR19959:SF119">
    <property type="entry name" value="FUNGAL LIPASE-LIKE DOMAIN-CONTAINING PROTEIN"/>
    <property type="match status" value="1"/>
</dbReference>
<dbReference type="AlphaFoldDB" id="A0A316F6C0"/>
<dbReference type="Proteomes" id="UP000245697">
    <property type="component" value="Unassembled WGS sequence"/>
</dbReference>